<gene>
    <name evidence="2" type="ORF">FHR19_001646</name>
</gene>
<evidence type="ECO:0000256" key="1">
    <source>
        <dbReference type="SAM" id="SignalP"/>
    </source>
</evidence>
<sequence length="85" mass="8550">MTIRSIATTTAFAALSLVAGTTFCAGVASAEEVTAAAAAPVKAATAPADNRVCAKVEITGSRIARTVCQTRGEWVAKQGVDPVAK</sequence>
<keyword evidence="1" id="KW-0732">Signal</keyword>
<name>A0A7W9APX9_9SPHN</name>
<keyword evidence="3" id="KW-1185">Reference proteome</keyword>
<feature type="chain" id="PRO_5031373817" evidence="1">
    <location>
        <begin position="31"/>
        <end position="85"/>
    </location>
</feature>
<dbReference type="RefSeq" id="WP_184026802.1">
    <property type="nucleotide sequence ID" value="NZ_JACIJJ010000002.1"/>
</dbReference>
<comment type="caution">
    <text evidence="2">The sequence shown here is derived from an EMBL/GenBank/DDBJ whole genome shotgun (WGS) entry which is preliminary data.</text>
</comment>
<evidence type="ECO:0000313" key="2">
    <source>
        <dbReference type="EMBL" id="MBB5698301.1"/>
    </source>
</evidence>
<protein>
    <submittedName>
        <fullName evidence="2">Putative secreted protein</fullName>
    </submittedName>
</protein>
<organism evidence="2 3">
    <name type="scientific">Sphingomonas yantingensis</name>
    <dbReference type="NCBI Taxonomy" id="1241761"/>
    <lineage>
        <taxon>Bacteria</taxon>
        <taxon>Pseudomonadati</taxon>
        <taxon>Pseudomonadota</taxon>
        <taxon>Alphaproteobacteria</taxon>
        <taxon>Sphingomonadales</taxon>
        <taxon>Sphingomonadaceae</taxon>
        <taxon>Sphingomonas</taxon>
    </lineage>
</organism>
<dbReference type="Proteomes" id="UP000557739">
    <property type="component" value="Unassembled WGS sequence"/>
</dbReference>
<dbReference type="EMBL" id="JACIJJ010000002">
    <property type="protein sequence ID" value="MBB5698301.1"/>
    <property type="molecule type" value="Genomic_DNA"/>
</dbReference>
<dbReference type="AlphaFoldDB" id="A0A7W9APX9"/>
<reference evidence="2 3" key="1">
    <citation type="submission" date="2020-08" db="EMBL/GenBank/DDBJ databases">
        <title>Genomic Encyclopedia of Type Strains, Phase IV (KMG-IV): sequencing the most valuable type-strain genomes for metagenomic binning, comparative biology and taxonomic classification.</title>
        <authorList>
            <person name="Goeker M."/>
        </authorList>
    </citation>
    <scope>NUCLEOTIDE SEQUENCE [LARGE SCALE GENOMIC DNA]</scope>
    <source>
        <strain evidence="2 3">DSM 27244</strain>
    </source>
</reference>
<feature type="signal peptide" evidence="1">
    <location>
        <begin position="1"/>
        <end position="30"/>
    </location>
</feature>
<accession>A0A7W9APX9</accession>
<evidence type="ECO:0000313" key="3">
    <source>
        <dbReference type="Proteomes" id="UP000557739"/>
    </source>
</evidence>
<proteinExistence type="predicted"/>